<name>A0AB73BKE8_9GAMM</name>
<protein>
    <submittedName>
        <fullName evidence="3">Alpha/beta hydrolase</fullName>
    </submittedName>
</protein>
<reference evidence="3 4" key="1">
    <citation type="submission" date="2019-01" db="EMBL/GenBank/DDBJ databases">
        <title>Genome sequences of marine Pseudoalteromonas species.</title>
        <authorList>
            <person name="Boraston A.B."/>
            <person name="Hehemann J.-H."/>
            <person name="Vickers C.J."/>
            <person name="Salama-Alber O."/>
            <person name="Abe K."/>
            <person name="Hettle A.J."/>
        </authorList>
    </citation>
    <scope>NUCLEOTIDE SEQUENCE [LARGE SCALE GENOMIC DNA]</scope>
    <source>
        <strain evidence="3 4">PS42</strain>
    </source>
</reference>
<dbReference type="InterPro" id="IPR000801">
    <property type="entry name" value="Esterase-like"/>
</dbReference>
<dbReference type="GO" id="GO:0016788">
    <property type="term" value="F:hydrolase activity, acting on ester bonds"/>
    <property type="evidence" value="ECO:0007669"/>
    <property type="project" value="TreeGrafter"/>
</dbReference>
<evidence type="ECO:0000256" key="2">
    <source>
        <dbReference type="ARBA" id="ARBA00022801"/>
    </source>
</evidence>
<dbReference type="InterPro" id="IPR029058">
    <property type="entry name" value="AB_hydrolase_fold"/>
</dbReference>
<gene>
    <name evidence="3" type="ORF">EU508_03595</name>
</gene>
<dbReference type="Proteomes" id="UP000324162">
    <property type="component" value="Unassembled WGS sequence"/>
</dbReference>
<dbReference type="PANTHER" id="PTHR40841">
    <property type="entry name" value="SIDEROPHORE TRIACETYLFUSARININE C ESTERASE"/>
    <property type="match status" value="1"/>
</dbReference>
<comment type="caution">
    <text evidence="3">The sequence shown here is derived from an EMBL/GenBank/DDBJ whole genome shotgun (WGS) entry which is preliminary data.</text>
</comment>
<keyword evidence="2 3" id="KW-0378">Hydrolase</keyword>
<dbReference type="Gene3D" id="3.40.50.1820">
    <property type="entry name" value="alpha/beta hydrolase"/>
    <property type="match status" value="1"/>
</dbReference>
<evidence type="ECO:0000313" key="4">
    <source>
        <dbReference type="Proteomes" id="UP000324162"/>
    </source>
</evidence>
<organism evidence="3 4">
    <name type="scientific">Pseudoalteromonas fuliginea</name>
    <dbReference type="NCBI Taxonomy" id="1872678"/>
    <lineage>
        <taxon>Bacteria</taxon>
        <taxon>Pseudomonadati</taxon>
        <taxon>Pseudomonadota</taxon>
        <taxon>Gammaproteobacteria</taxon>
        <taxon>Alteromonadales</taxon>
        <taxon>Pseudoalteromonadaceae</taxon>
        <taxon>Pseudoalteromonas</taxon>
    </lineage>
</organism>
<dbReference type="InterPro" id="IPR052558">
    <property type="entry name" value="Siderophore_Hydrolase_D"/>
</dbReference>
<dbReference type="AlphaFoldDB" id="A0AB73BKE8"/>
<dbReference type="EMBL" id="SEUK01000041">
    <property type="protein sequence ID" value="KAA1163650.1"/>
    <property type="molecule type" value="Genomic_DNA"/>
</dbReference>
<dbReference type="SUPFAM" id="SSF53474">
    <property type="entry name" value="alpha/beta-Hydrolases"/>
    <property type="match status" value="1"/>
</dbReference>
<comment type="similarity">
    <text evidence="1">Belongs to the esterase D family.</text>
</comment>
<dbReference type="PANTHER" id="PTHR40841:SF2">
    <property type="entry name" value="SIDEROPHORE-DEGRADING ESTERASE (EUROFUNG)"/>
    <property type="match status" value="1"/>
</dbReference>
<dbReference type="RefSeq" id="WP_149613564.1">
    <property type="nucleotide sequence ID" value="NZ_SEUK01000041.1"/>
</dbReference>
<sequence length="289" mass="33196">MKVLSIIFLYLFFTVNVNASESIILAKTYQLKSSILNEQRNYSVYLPLSYSKNPNQVYPVIYLLDGDPTHLKAVAGLVEALSTERLEQQIQEAIIVAIPNSKNAIRERDFTPTNVDWTFNGKLLEKFENIGNAANYSAFFEKELIPLINKNYRTSTKRVLIGESFGGLFASYVFLTNHTLFTDYLIIDATYIWDNNYLNRYFKSNQLENKEMAGNVYFTFANNATAFGEIGKTNYKWGLAFAEKLSNHRSKNLKVTQRYFESETHGTVAGLSWYYGLRKLLEHAAVIER</sequence>
<accession>A0AB73BKE8</accession>
<evidence type="ECO:0000313" key="3">
    <source>
        <dbReference type="EMBL" id="KAA1163650.1"/>
    </source>
</evidence>
<dbReference type="Pfam" id="PF00756">
    <property type="entry name" value="Esterase"/>
    <property type="match status" value="1"/>
</dbReference>
<evidence type="ECO:0000256" key="1">
    <source>
        <dbReference type="ARBA" id="ARBA00005622"/>
    </source>
</evidence>
<proteinExistence type="inferred from homology"/>